<dbReference type="EMBL" id="QDEB01063094">
    <property type="protein sequence ID" value="RZC36340.1"/>
    <property type="molecule type" value="Genomic_DNA"/>
</dbReference>
<comment type="caution">
    <text evidence="1">Lacks conserved residue(s) required for the propagation of feature annotation.</text>
</comment>
<keyword evidence="5" id="KW-1185">Reference proteome</keyword>
<name>A0A482VUD4_ASBVE</name>
<evidence type="ECO:0000313" key="4">
    <source>
        <dbReference type="EMBL" id="RZC36340.1"/>
    </source>
</evidence>
<dbReference type="OrthoDB" id="7068374at2759"/>
<feature type="compositionally biased region" description="Low complexity" evidence="2">
    <location>
        <begin position="1251"/>
        <end position="1267"/>
    </location>
</feature>
<feature type="compositionally biased region" description="Low complexity" evidence="2">
    <location>
        <begin position="1713"/>
        <end position="1727"/>
    </location>
</feature>
<protein>
    <submittedName>
        <fullName evidence="4">EGF 3 domain containing protein</fullName>
    </submittedName>
</protein>
<dbReference type="PANTHER" id="PTHR22963">
    <property type="entry name" value="ENDOGLIN-RELATED"/>
    <property type="match status" value="1"/>
</dbReference>
<keyword evidence="1" id="KW-0245">EGF-like domain</keyword>
<accession>A0A482VUD4</accession>
<feature type="region of interest" description="Disordered" evidence="2">
    <location>
        <begin position="1045"/>
        <end position="1070"/>
    </location>
</feature>
<feature type="region of interest" description="Disordered" evidence="2">
    <location>
        <begin position="702"/>
        <end position="723"/>
    </location>
</feature>
<evidence type="ECO:0000256" key="2">
    <source>
        <dbReference type="SAM" id="MobiDB-lite"/>
    </source>
</evidence>
<comment type="caution">
    <text evidence="4">The sequence shown here is derived from an EMBL/GenBank/DDBJ whole genome shotgun (WGS) entry which is preliminary data.</text>
</comment>
<feature type="region of interest" description="Disordered" evidence="2">
    <location>
        <begin position="1"/>
        <end position="20"/>
    </location>
</feature>
<feature type="compositionally biased region" description="Polar residues" evidence="2">
    <location>
        <begin position="1293"/>
        <end position="1326"/>
    </location>
</feature>
<feature type="region of interest" description="Disordered" evidence="2">
    <location>
        <begin position="863"/>
        <end position="891"/>
    </location>
</feature>
<proteinExistence type="predicted"/>
<dbReference type="Proteomes" id="UP000292052">
    <property type="component" value="Unassembled WGS sequence"/>
</dbReference>
<feature type="region of interest" description="Disordered" evidence="2">
    <location>
        <begin position="1707"/>
        <end position="1728"/>
    </location>
</feature>
<feature type="compositionally biased region" description="Polar residues" evidence="2">
    <location>
        <begin position="880"/>
        <end position="889"/>
    </location>
</feature>
<feature type="compositionally biased region" description="Low complexity" evidence="2">
    <location>
        <begin position="817"/>
        <end position="835"/>
    </location>
</feature>
<evidence type="ECO:0000313" key="5">
    <source>
        <dbReference type="Proteomes" id="UP000292052"/>
    </source>
</evidence>
<feature type="domain" description="EGF-like" evidence="3">
    <location>
        <begin position="1923"/>
        <end position="1962"/>
    </location>
</feature>
<feature type="compositionally biased region" description="Low complexity" evidence="2">
    <location>
        <begin position="1"/>
        <end position="14"/>
    </location>
</feature>
<evidence type="ECO:0000259" key="3">
    <source>
        <dbReference type="PROSITE" id="PS50026"/>
    </source>
</evidence>
<gene>
    <name evidence="4" type="ORF">BDFB_000142</name>
</gene>
<organism evidence="4 5">
    <name type="scientific">Asbolus verrucosus</name>
    <name type="common">Desert ironclad beetle</name>
    <dbReference type="NCBI Taxonomy" id="1661398"/>
    <lineage>
        <taxon>Eukaryota</taxon>
        <taxon>Metazoa</taxon>
        <taxon>Ecdysozoa</taxon>
        <taxon>Arthropoda</taxon>
        <taxon>Hexapoda</taxon>
        <taxon>Insecta</taxon>
        <taxon>Pterygota</taxon>
        <taxon>Neoptera</taxon>
        <taxon>Endopterygota</taxon>
        <taxon>Coleoptera</taxon>
        <taxon>Polyphaga</taxon>
        <taxon>Cucujiformia</taxon>
        <taxon>Tenebrionidae</taxon>
        <taxon>Pimeliinae</taxon>
        <taxon>Asbolus</taxon>
    </lineage>
</organism>
<feature type="region of interest" description="Disordered" evidence="2">
    <location>
        <begin position="799"/>
        <end position="835"/>
    </location>
</feature>
<sequence length="2184" mass="237818">MTPFTSGPTTTPSSVKTESELYTSHLETTEPTVFTSRPETIFTSRPLSSTPGVTTTEKTELIFPVTTTTEKIITVTPQYPEQTTIPYETITEKYTSKEEVSTEYTTSEISSTIFEEPTTKPTTFTGTTQGEITETTIKYRPEVTTLPIIPEETISTFISKGTTEKVSEAYEKSTLGFTQPETTTSSSTTSTTLPAEKITATTQYLTQKTLVTEAGTTLPALPTTTGYEQPIEPEFTITTSSSPETSVRSTTAKEELSTEIYKYTTIIPITASEGTTTRFTTTEKVPTIPVTVVGTTETTPRYETTRGGKITPEVMEKETKISTSTYIPKEGLSTSTEFVTASEMTYIPTIKIHTIPSEAHKTTKPPITLYPEKTTHIETTTQETALPSTTETYTGTTRGVTEGEMTISEVATTESVEEKQTIPESTTTEGYVTTSYATPGVTEGKTTKQSIVTILPTISSVETPSPSPTTGIVTLTTVEHSTTPENITVSTLSVSEKEMTTKPYTTILPQTSTEEGIKFTIQGTTERQTTKHNVTTIAVSTEGTEGTTERHVTATENVTRSTTEAGVKTESTEFYVVSSETTEGTTAEHAIVTEYTSVVTVSETEKEQTTTGLSTKIGTTKFTTEGTTWKHPLTTEFIRVPTTRSTEEERVTKPVTILAETRTTEGYEIVTSLPTTTVKTETPGISTEGVIKNLTTQEKEITTEYSSTPTTSSRMEEERTTKPSVTILPETTIGLSTERASSKFMTTGTTEEYVTTTKYATGPTTSFKPEKTEPYVTFFPGISTEEHVITTEYVSVPTTASMEEEHTTKPSVTTFPETTTGFSSERSSSVVTTEETTYESSSKYVTGSTTEEHITTEYAPPSLTTQGVKTEETKLPPGTQPSISSTEISTGKFATESVTTKQEIITEYTSIPTTKNVSLIQEEITKPYTTIVPKTTSGLSTEFTMEGTTEVTTTEYAIITARTEGLGTEKTKLYISSEITPTTETQFTTQGGTTKKPVITTEYISVPTTRSSVPEPTTKSYVTGFPETTVSLTTSEKYVATTERATPGPPIEMKETTPHVTLSSETTASVSTEGKIGEFTTQSVSTREPSITTEYVSVPVTKSTEEELTTKPYTTLSTTKEQQTTTRHFEEQTMKPFVTPEYFTISPTTEKIETKETKPYVTVSLETTPGITTEKSTTKQQISTTPYTLSTFTETTKSSVGTVTETMPSFITSRLTTAVVTEITSKEYTLGEETPTEEYTTKRSTYLPEITTQSTTESNKTTFTHSTQPIETATSSTSKIQTTGLEGLIEFTSATRTETSGSTQKELLSTSTEAITPSTENLTVSTEAREFTSPPLTTSSYGRERTSRTGPYSTEEYTSRIKISTEITTPGTTLPYFVSETSSSKGPVTEFTSPIRTTESSTVLTTASVGVTSSPSYPENVTVTEERKSTFPLFTVTAKPELTTQTGVGVVTSPSEFETSHATKEELTTLSSFSTTTEAITPTLYPETEKPTATEYSREPKVTFGTETTFGIIVTSEKLPESTIATATTTAPSETSSILATTTSKKEVENATIPGYTVPVIIVTESTKRAETAPTPGITHRSTTKEEILTTMKSTVPQEVEITTVTKPTTVTGELETAKISEPTEATSTTGFITTTLKSTPEIPEETTTFKSKITTVRKETPSYTEIITKKEKSTLPPSNLITEKPTEVPHTYTYTPTVNETTIKEESQTPVLTETTRELTSPTTTERMVEHKEITTEIIEGRQKSTQVPVETTESMTKLPKTTLKMESEIPEQTESPTAFSTSTQEIEYTTATTTKPSILTTKPSIETTTSTAGTKTSTKTFIITTEYPTTVSEENATFKTSTLETFTMPGSEVTLPFTSTFEAYSTNTEQATTGETLITTMLTVTPVSIDIYTERTTNQTNFCNSDMDCTPFETCINQQCINICAIGGRCATNAICAAQNHTAICMCPPGYSGDPKRNCLQEPLHPKAPKPCESDMDCLESEACYMSLCQDPCEFTNACADTAKCQSKMHRPICTCPMGYEGNPAIKCFKSSTMSCTNNNDCPLTEACIAHACQRPCDVHNPCAQNAICINTNHGSDCSCAEGFQGSGYNADVFRDTKEIPTHFVNKYLDVDLIPIVLLARPALMDGVVHLVVVVLTPSVKLFTTNLLANVLQDIKEIQQQDVSHLLTHVILIHAVYMLSAK</sequence>
<feature type="compositionally biased region" description="Low complexity" evidence="2">
    <location>
        <begin position="703"/>
        <end position="713"/>
    </location>
</feature>
<feature type="region of interest" description="Disordered" evidence="2">
    <location>
        <begin position="1293"/>
        <end position="1356"/>
    </location>
</feature>
<dbReference type="SMART" id="SM00181">
    <property type="entry name" value="EGF"/>
    <property type="match status" value="3"/>
</dbReference>
<feature type="compositionally biased region" description="Polar residues" evidence="2">
    <location>
        <begin position="1268"/>
        <end position="1281"/>
    </location>
</feature>
<reference evidence="4 5" key="1">
    <citation type="submission" date="2017-03" db="EMBL/GenBank/DDBJ databases">
        <title>Genome of the blue death feigning beetle - Asbolus verrucosus.</title>
        <authorList>
            <person name="Rider S.D."/>
        </authorList>
    </citation>
    <scope>NUCLEOTIDE SEQUENCE [LARGE SCALE GENOMIC DNA]</scope>
    <source>
        <strain evidence="4">Butters</strain>
        <tissue evidence="4">Head and leg muscle</tissue>
    </source>
</reference>
<evidence type="ECO:0000256" key="1">
    <source>
        <dbReference type="PROSITE-ProRule" id="PRU00076"/>
    </source>
</evidence>
<dbReference type="CDD" id="cd00054">
    <property type="entry name" value="EGF_CA"/>
    <property type="match status" value="1"/>
</dbReference>
<dbReference type="PANTHER" id="PTHR22963:SF38">
    <property type="entry name" value="LP13770P"/>
    <property type="match status" value="1"/>
</dbReference>
<dbReference type="CDD" id="cd00053">
    <property type="entry name" value="EGF"/>
    <property type="match status" value="2"/>
</dbReference>
<feature type="compositionally biased region" description="Polar residues" evidence="2">
    <location>
        <begin position="1058"/>
        <end position="1070"/>
    </location>
</feature>
<dbReference type="PROSITE" id="PS01186">
    <property type="entry name" value="EGF_2"/>
    <property type="match status" value="2"/>
</dbReference>
<dbReference type="STRING" id="1661398.A0A482VUD4"/>
<dbReference type="InterPro" id="IPR000742">
    <property type="entry name" value="EGF"/>
</dbReference>
<feature type="region of interest" description="Disordered" evidence="2">
    <location>
        <begin position="1247"/>
        <end position="1281"/>
    </location>
</feature>
<dbReference type="PROSITE" id="PS50026">
    <property type="entry name" value="EGF_3"/>
    <property type="match status" value="1"/>
</dbReference>